<dbReference type="PANTHER" id="PTHR30269:SF37">
    <property type="entry name" value="MEMBRANE TRANSPORTER PROTEIN"/>
    <property type="match status" value="1"/>
</dbReference>
<name>A0A0M6ZR77_9HYPH</name>
<comment type="similarity">
    <text evidence="2 8">Belongs to the 4-toluene sulfonate uptake permease (TSUP) (TC 2.A.102) family.</text>
</comment>
<dbReference type="Proteomes" id="UP000049983">
    <property type="component" value="Unassembled WGS sequence"/>
</dbReference>
<keyword evidence="6 8" id="KW-1133">Transmembrane helix</keyword>
<dbReference type="InterPro" id="IPR002781">
    <property type="entry name" value="TM_pro_TauE-like"/>
</dbReference>
<evidence type="ECO:0000256" key="7">
    <source>
        <dbReference type="ARBA" id="ARBA00023136"/>
    </source>
</evidence>
<dbReference type="EMBL" id="CXWC01000011">
    <property type="protein sequence ID" value="CTQ72914.1"/>
    <property type="molecule type" value="Genomic_DNA"/>
</dbReference>
<evidence type="ECO:0000256" key="3">
    <source>
        <dbReference type="ARBA" id="ARBA00022448"/>
    </source>
</evidence>
<keyword evidence="3" id="KW-0813">Transport</keyword>
<dbReference type="InterPro" id="IPR052017">
    <property type="entry name" value="TSUP"/>
</dbReference>
<feature type="transmembrane region" description="Helical" evidence="8">
    <location>
        <begin position="143"/>
        <end position="165"/>
    </location>
</feature>
<dbReference type="OrthoDB" id="7345770at2"/>
<dbReference type="Pfam" id="PF01925">
    <property type="entry name" value="TauE"/>
    <property type="match status" value="1"/>
</dbReference>
<dbReference type="RefSeq" id="WP_029063836.1">
    <property type="nucleotide sequence ID" value="NZ_CANKXR010000001.1"/>
</dbReference>
<reference evidence="10" key="1">
    <citation type="submission" date="2015-07" db="EMBL/GenBank/DDBJ databases">
        <authorList>
            <person name="Rodrigo-Torres Lidia"/>
            <person name="Arahal R.David."/>
        </authorList>
    </citation>
    <scope>NUCLEOTIDE SEQUENCE [LARGE SCALE GENOMIC DNA]</scope>
    <source>
        <strain evidence="10">CECT 5096</strain>
    </source>
</reference>
<evidence type="ECO:0000256" key="4">
    <source>
        <dbReference type="ARBA" id="ARBA00022475"/>
    </source>
</evidence>
<evidence type="ECO:0000256" key="8">
    <source>
        <dbReference type="RuleBase" id="RU363041"/>
    </source>
</evidence>
<feature type="transmembrane region" description="Helical" evidence="8">
    <location>
        <begin position="110"/>
        <end position="131"/>
    </location>
</feature>
<dbReference type="GO" id="GO:0005886">
    <property type="term" value="C:plasma membrane"/>
    <property type="evidence" value="ECO:0007669"/>
    <property type="project" value="UniProtKB-SubCell"/>
</dbReference>
<proteinExistence type="inferred from homology"/>
<dbReference type="STRING" id="311410.LA5095_00308"/>
<evidence type="ECO:0000256" key="6">
    <source>
        <dbReference type="ARBA" id="ARBA00022989"/>
    </source>
</evidence>
<evidence type="ECO:0000256" key="5">
    <source>
        <dbReference type="ARBA" id="ARBA00022692"/>
    </source>
</evidence>
<feature type="transmembrane region" description="Helical" evidence="8">
    <location>
        <begin position="177"/>
        <end position="198"/>
    </location>
</feature>
<evidence type="ECO:0000313" key="10">
    <source>
        <dbReference type="Proteomes" id="UP000049983"/>
    </source>
</evidence>
<sequence length="254" mass="26675">MLQDLTSWTGLPPSYLVISATMVFVAGAVRGFAGFGLSAVLMASIVVFVPPVELIPVCFILEAAASLAMFRGGLREADLGTAVTLALFSAIGVPLGLALTTSIDADLSKLFALVLVLTLTILQLLKVKMAVTSQRVAIPVTGFAAGVVSGLASIGGMVIALYILASPKKAREMRGALVLYLFFGMLTSSVTLFLFGVLDEKAVVRGAIFSPLVLAGVFVGSKLFSRSLDQTYRRGCLYLLMLFAGAGLIRTVIF</sequence>
<keyword evidence="10" id="KW-1185">Reference proteome</keyword>
<dbReference type="PANTHER" id="PTHR30269">
    <property type="entry name" value="TRANSMEMBRANE PROTEIN YFCA"/>
    <property type="match status" value="1"/>
</dbReference>
<gene>
    <name evidence="9" type="ORF">LA5096_03449</name>
</gene>
<feature type="transmembrane region" description="Helical" evidence="8">
    <location>
        <begin position="236"/>
        <end position="253"/>
    </location>
</feature>
<feature type="transmembrane region" description="Helical" evidence="8">
    <location>
        <begin position="15"/>
        <end position="33"/>
    </location>
</feature>
<evidence type="ECO:0000256" key="2">
    <source>
        <dbReference type="ARBA" id="ARBA00009142"/>
    </source>
</evidence>
<dbReference type="GeneID" id="97670794"/>
<keyword evidence="5 8" id="KW-0812">Transmembrane</keyword>
<protein>
    <recommendedName>
        <fullName evidence="8">Probable membrane transporter protein</fullName>
    </recommendedName>
</protein>
<dbReference type="AlphaFoldDB" id="A0A0M6ZR77"/>
<accession>A0A0M6ZR77</accession>
<keyword evidence="4 8" id="KW-1003">Cell membrane</keyword>
<organism evidence="9 10">
    <name type="scientific">Roseibium album</name>
    <dbReference type="NCBI Taxonomy" id="311410"/>
    <lineage>
        <taxon>Bacteria</taxon>
        <taxon>Pseudomonadati</taxon>
        <taxon>Pseudomonadota</taxon>
        <taxon>Alphaproteobacteria</taxon>
        <taxon>Hyphomicrobiales</taxon>
        <taxon>Stappiaceae</taxon>
        <taxon>Roseibium</taxon>
    </lineage>
</organism>
<feature type="transmembrane region" description="Helical" evidence="8">
    <location>
        <begin position="40"/>
        <end position="67"/>
    </location>
</feature>
<feature type="transmembrane region" description="Helical" evidence="8">
    <location>
        <begin position="204"/>
        <end position="224"/>
    </location>
</feature>
<comment type="subcellular location">
    <subcellularLocation>
        <location evidence="1 8">Cell membrane</location>
        <topology evidence="1 8">Multi-pass membrane protein</topology>
    </subcellularLocation>
</comment>
<feature type="transmembrane region" description="Helical" evidence="8">
    <location>
        <begin position="79"/>
        <end position="98"/>
    </location>
</feature>
<evidence type="ECO:0000256" key="1">
    <source>
        <dbReference type="ARBA" id="ARBA00004651"/>
    </source>
</evidence>
<keyword evidence="7 8" id="KW-0472">Membrane</keyword>
<evidence type="ECO:0000313" key="9">
    <source>
        <dbReference type="EMBL" id="CTQ72914.1"/>
    </source>
</evidence>